<accession>A0A087HEY4</accession>
<dbReference type="Gramene" id="KFK40686">
    <property type="protein sequence ID" value="KFK40686"/>
    <property type="gene ID" value="AALP_AA2G028200"/>
</dbReference>
<reference evidence="2" key="1">
    <citation type="journal article" date="2015" name="Nat. Plants">
        <title>Genome expansion of Arabis alpina linked with retrotransposition and reduced symmetric DNA methylation.</title>
        <authorList>
            <person name="Willing E.M."/>
            <person name="Rawat V."/>
            <person name="Mandakova T."/>
            <person name="Maumus F."/>
            <person name="James G.V."/>
            <person name="Nordstroem K.J."/>
            <person name="Becker C."/>
            <person name="Warthmann N."/>
            <person name="Chica C."/>
            <person name="Szarzynska B."/>
            <person name="Zytnicki M."/>
            <person name="Albani M.C."/>
            <person name="Kiefer C."/>
            <person name="Bergonzi S."/>
            <person name="Castaings L."/>
            <person name="Mateos J.L."/>
            <person name="Berns M.C."/>
            <person name="Bujdoso N."/>
            <person name="Piofczyk T."/>
            <person name="de Lorenzo L."/>
            <person name="Barrero-Sicilia C."/>
            <person name="Mateos I."/>
            <person name="Piednoel M."/>
            <person name="Hagmann J."/>
            <person name="Chen-Min-Tao R."/>
            <person name="Iglesias-Fernandez R."/>
            <person name="Schuster S.C."/>
            <person name="Alonso-Blanco C."/>
            <person name="Roudier F."/>
            <person name="Carbonero P."/>
            <person name="Paz-Ares J."/>
            <person name="Davis S.J."/>
            <person name="Pecinka A."/>
            <person name="Quesneville H."/>
            <person name="Colot V."/>
            <person name="Lysak M.A."/>
            <person name="Weigel D."/>
            <person name="Coupland G."/>
            <person name="Schneeberger K."/>
        </authorList>
    </citation>
    <scope>NUCLEOTIDE SEQUENCE [LARGE SCALE GENOMIC DNA]</scope>
    <source>
        <strain evidence="2">cv. Pajares</strain>
    </source>
</reference>
<dbReference type="EMBL" id="CM002870">
    <property type="protein sequence ID" value="KFK40686.1"/>
    <property type="molecule type" value="Genomic_DNA"/>
</dbReference>
<evidence type="ECO:0000313" key="1">
    <source>
        <dbReference type="EMBL" id="KFK40686.1"/>
    </source>
</evidence>
<name>A0A087HEY4_ARAAL</name>
<gene>
    <name evidence="1" type="ordered locus">AALP_Aa2g028200</name>
</gene>
<dbReference type="AlphaFoldDB" id="A0A087HEY4"/>
<keyword evidence="2" id="KW-1185">Reference proteome</keyword>
<organism evidence="1 2">
    <name type="scientific">Arabis alpina</name>
    <name type="common">Alpine rock-cress</name>
    <dbReference type="NCBI Taxonomy" id="50452"/>
    <lineage>
        <taxon>Eukaryota</taxon>
        <taxon>Viridiplantae</taxon>
        <taxon>Streptophyta</taxon>
        <taxon>Embryophyta</taxon>
        <taxon>Tracheophyta</taxon>
        <taxon>Spermatophyta</taxon>
        <taxon>Magnoliopsida</taxon>
        <taxon>eudicotyledons</taxon>
        <taxon>Gunneridae</taxon>
        <taxon>Pentapetalae</taxon>
        <taxon>rosids</taxon>
        <taxon>malvids</taxon>
        <taxon>Brassicales</taxon>
        <taxon>Brassicaceae</taxon>
        <taxon>Arabideae</taxon>
        <taxon>Arabis</taxon>
    </lineage>
</organism>
<sequence length="80" mass="9065">MKLFFLKPRERSRKTSSGFGSAVGLSFAVVERMRRVMEERGWVGGVRKLGFQEENLGIGMVTMIEIGGDLGVLCWWRVLD</sequence>
<evidence type="ECO:0000313" key="2">
    <source>
        <dbReference type="Proteomes" id="UP000029120"/>
    </source>
</evidence>
<protein>
    <submittedName>
        <fullName evidence="1">Uncharacterized protein</fullName>
    </submittedName>
</protein>
<dbReference type="Proteomes" id="UP000029120">
    <property type="component" value="Chromosome 2"/>
</dbReference>
<proteinExistence type="predicted"/>